<organism evidence="2 3">
    <name type="scientific">Natronobacterium gregoryi</name>
    <dbReference type="NCBI Taxonomy" id="44930"/>
    <lineage>
        <taxon>Archaea</taxon>
        <taxon>Methanobacteriati</taxon>
        <taxon>Methanobacteriota</taxon>
        <taxon>Stenosarchaea group</taxon>
        <taxon>Halobacteria</taxon>
        <taxon>Halobacteriales</taxon>
        <taxon>Natrialbaceae</taxon>
        <taxon>Natronobacterium</taxon>
    </lineage>
</organism>
<dbReference type="EMBL" id="FORO01000003">
    <property type="protein sequence ID" value="SFI65491.1"/>
    <property type="molecule type" value="Genomic_DNA"/>
</dbReference>
<evidence type="ECO:0000313" key="3">
    <source>
        <dbReference type="Proteomes" id="UP000182829"/>
    </source>
</evidence>
<accession>A0A1I3JZ22</accession>
<keyword evidence="1" id="KW-1133">Transmembrane helix</keyword>
<feature type="transmembrane region" description="Helical" evidence="1">
    <location>
        <begin position="90"/>
        <end position="108"/>
    </location>
</feature>
<evidence type="ECO:0000256" key="1">
    <source>
        <dbReference type="SAM" id="Phobius"/>
    </source>
</evidence>
<keyword evidence="1" id="KW-0812">Transmembrane</keyword>
<keyword evidence="1" id="KW-0472">Membrane</keyword>
<dbReference type="AlphaFoldDB" id="A0A1I3JZ22"/>
<dbReference type="RefSeq" id="WP_005578545.1">
    <property type="nucleotide sequence ID" value="NZ_FORO01000003.1"/>
</dbReference>
<dbReference type="OrthoDB" id="330871at2157"/>
<feature type="transmembrane region" description="Helical" evidence="1">
    <location>
        <begin position="120"/>
        <end position="141"/>
    </location>
</feature>
<gene>
    <name evidence="2" type="ORF">SAMN05443661_1031</name>
</gene>
<feature type="transmembrane region" description="Helical" evidence="1">
    <location>
        <begin position="147"/>
        <end position="167"/>
    </location>
</feature>
<feature type="transmembrane region" description="Helical" evidence="1">
    <location>
        <begin position="12"/>
        <end position="29"/>
    </location>
</feature>
<name>A0A1I3JZ22_9EURY</name>
<feature type="transmembrane region" description="Helical" evidence="1">
    <location>
        <begin position="65"/>
        <end position="84"/>
    </location>
</feature>
<feature type="transmembrane region" description="Helical" evidence="1">
    <location>
        <begin position="35"/>
        <end position="53"/>
    </location>
</feature>
<dbReference type="GeneID" id="14208800"/>
<protein>
    <submittedName>
        <fullName evidence="2">Uncharacterized protein</fullName>
    </submittedName>
</protein>
<sequence length="169" mass="17898">MFRRARELGPPVLVPLAWGFVTAAYLGVVAERTLFVAHVVMAVFLVGFAATGYADMREGLLQTWWWIVAVGSLVTLCGVVGLWLEPTNRLLEAVALFGWIGLPAIGFVETGRRVGRGTRIYVAGAAGCLFGAILFAGGQFWSLELTAAVGLALVGVGQTAGIVDAAVRY</sequence>
<reference evidence="2 3" key="1">
    <citation type="submission" date="2016-10" db="EMBL/GenBank/DDBJ databases">
        <authorList>
            <person name="de Groot N.N."/>
        </authorList>
    </citation>
    <scope>NUCLEOTIDE SEQUENCE [LARGE SCALE GENOMIC DNA]</scope>
    <source>
        <strain evidence="2 3">SP2</strain>
    </source>
</reference>
<dbReference type="Proteomes" id="UP000182829">
    <property type="component" value="Unassembled WGS sequence"/>
</dbReference>
<dbReference type="OMA" id="AVIRYQI"/>
<proteinExistence type="predicted"/>
<evidence type="ECO:0000313" key="2">
    <source>
        <dbReference type="EMBL" id="SFI65491.1"/>
    </source>
</evidence>